<keyword evidence="2" id="KW-0946">Virion</keyword>
<dbReference type="Proteomes" id="UP000192731">
    <property type="component" value="Unassembled WGS sequence"/>
</dbReference>
<name>A0A1W1UIM7_DESTI</name>
<evidence type="ECO:0000313" key="2">
    <source>
        <dbReference type="EMBL" id="SMB80930.1"/>
    </source>
</evidence>
<dbReference type="EMBL" id="FWWT01000006">
    <property type="protein sequence ID" value="SMB80930.1"/>
    <property type="molecule type" value="Genomic_DNA"/>
</dbReference>
<keyword evidence="2" id="KW-0167">Capsid protein</keyword>
<evidence type="ECO:0000313" key="3">
    <source>
        <dbReference type="Proteomes" id="UP000192731"/>
    </source>
</evidence>
<dbReference type="AlphaFoldDB" id="A0A1W1UIM7"/>
<feature type="region of interest" description="Disordered" evidence="1">
    <location>
        <begin position="93"/>
        <end position="113"/>
    </location>
</feature>
<sequence>MNFNNRNMQSMGNQQSSQQNASGSTGSFSEQELMNDILATEKQVISAYSTGITESSCPNLRNTLINNFKSAQDIQYKVFNAMEQKGWYQTEDAASNQVQQAKQKANEMSSKLQ</sequence>
<gene>
    <name evidence="2" type="ORF">SAMN00017405_2012</name>
</gene>
<dbReference type="RefSeq" id="WP_341451537.1">
    <property type="nucleotide sequence ID" value="NZ_FWWT01000006.1"/>
</dbReference>
<organism evidence="2 3">
    <name type="scientific">Desulfonispora thiosulfatigenes DSM 11270</name>
    <dbReference type="NCBI Taxonomy" id="656914"/>
    <lineage>
        <taxon>Bacteria</taxon>
        <taxon>Bacillati</taxon>
        <taxon>Bacillota</taxon>
        <taxon>Clostridia</taxon>
        <taxon>Eubacteriales</taxon>
        <taxon>Peptococcaceae</taxon>
        <taxon>Desulfonispora</taxon>
    </lineage>
</organism>
<reference evidence="2 3" key="1">
    <citation type="submission" date="2017-04" db="EMBL/GenBank/DDBJ databases">
        <authorList>
            <person name="Afonso C.L."/>
            <person name="Miller P.J."/>
            <person name="Scott M.A."/>
            <person name="Spackman E."/>
            <person name="Goraichik I."/>
            <person name="Dimitrov K.M."/>
            <person name="Suarez D.L."/>
            <person name="Swayne D.E."/>
        </authorList>
    </citation>
    <scope>NUCLEOTIDE SEQUENCE [LARGE SCALE GENOMIC DNA]</scope>
    <source>
        <strain evidence="2 3">DSM 11270</strain>
    </source>
</reference>
<proteinExistence type="predicted"/>
<dbReference type="InterPro" id="IPR012347">
    <property type="entry name" value="Ferritin-like"/>
</dbReference>
<dbReference type="Gene3D" id="1.20.1260.10">
    <property type="match status" value="1"/>
</dbReference>
<accession>A0A1W1UIM7</accession>
<keyword evidence="3" id="KW-1185">Reference proteome</keyword>
<dbReference type="STRING" id="656914.SAMN00017405_2012"/>
<feature type="compositionally biased region" description="Low complexity" evidence="1">
    <location>
        <begin position="1"/>
        <end position="24"/>
    </location>
</feature>
<protein>
    <submittedName>
        <fullName evidence="2">Spore coat protein CotF</fullName>
    </submittedName>
</protein>
<evidence type="ECO:0000256" key="1">
    <source>
        <dbReference type="SAM" id="MobiDB-lite"/>
    </source>
</evidence>
<dbReference type="Pfam" id="PF07875">
    <property type="entry name" value="Coat_F"/>
    <property type="match status" value="1"/>
</dbReference>
<feature type="region of interest" description="Disordered" evidence="1">
    <location>
        <begin position="1"/>
        <end position="33"/>
    </location>
</feature>
<dbReference type="InterPro" id="IPR012851">
    <property type="entry name" value="Spore_coat_CotF-like"/>
</dbReference>